<evidence type="ECO:0000256" key="6">
    <source>
        <dbReference type="ARBA" id="ARBA00023163"/>
    </source>
</evidence>
<feature type="domain" description="Response regulatory" evidence="10">
    <location>
        <begin position="1135"/>
        <end position="1250"/>
    </location>
</feature>
<dbReference type="InterPro" id="IPR009057">
    <property type="entry name" value="Homeodomain-like_sf"/>
</dbReference>
<dbReference type="PANTHER" id="PTHR43547">
    <property type="entry name" value="TWO-COMPONENT HISTIDINE KINASE"/>
    <property type="match status" value="1"/>
</dbReference>
<evidence type="ECO:0000259" key="8">
    <source>
        <dbReference type="PROSITE" id="PS01124"/>
    </source>
</evidence>
<protein>
    <recommendedName>
        <fullName evidence="2">histidine kinase</fullName>
        <ecNumber evidence="2">2.7.13.3</ecNumber>
    </recommendedName>
</protein>
<dbReference type="PANTHER" id="PTHR43547:SF2">
    <property type="entry name" value="HYBRID SIGNAL TRANSDUCTION HISTIDINE KINASE C"/>
    <property type="match status" value="1"/>
</dbReference>
<dbReference type="InterPro" id="IPR036097">
    <property type="entry name" value="HisK_dim/P_sf"/>
</dbReference>
<dbReference type="Gene3D" id="2.130.10.10">
    <property type="entry name" value="YVTN repeat-like/Quinoprotein amine dehydrogenase"/>
    <property type="match status" value="2"/>
</dbReference>
<dbReference type="InterPro" id="IPR018062">
    <property type="entry name" value="HTH_AraC-typ_CS"/>
</dbReference>
<keyword evidence="5" id="KW-0238">DNA-binding</keyword>
<feature type="modified residue" description="4-aspartylphosphate" evidence="7">
    <location>
        <position position="1183"/>
    </location>
</feature>
<dbReference type="SUPFAM" id="SSF52172">
    <property type="entry name" value="CheY-like"/>
    <property type="match status" value="1"/>
</dbReference>
<dbReference type="Proteomes" id="UP000184474">
    <property type="component" value="Unassembled WGS sequence"/>
</dbReference>
<dbReference type="EMBL" id="FRAA01000003">
    <property type="protein sequence ID" value="SHK12162.1"/>
    <property type="molecule type" value="Genomic_DNA"/>
</dbReference>
<dbReference type="SUPFAM" id="SSF47384">
    <property type="entry name" value="Homodimeric domain of signal transducing histidine kinase"/>
    <property type="match status" value="1"/>
</dbReference>
<evidence type="ECO:0000256" key="3">
    <source>
        <dbReference type="ARBA" id="ARBA00022553"/>
    </source>
</evidence>
<dbReference type="PROSITE" id="PS01124">
    <property type="entry name" value="HTH_ARAC_FAMILY_2"/>
    <property type="match status" value="1"/>
</dbReference>
<dbReference type="InterPro" id="IPR018060">
    <property type="entry name" value="HTH_AraC"/>
</dbReference>
<dbReference type="SMART" id="SM00388">
    <property type="entry name" value="HisKA"/>
    <property type="match status" value="1"/>
</dbReference>
<dbReference type="SMART" id="SM00342">
    <property type="entry name" value="HTH_ARAC"/>
    <property type="match status" value="1"/>
</dbReference>
<reference evidence="12" key="1">
    <citation type="submission" date="2016-11" db="EMBL/GenBank/DDBJ databases">
        <authorList>
            <person name="Varghese N."/>
            <person name="Submissions S."/>
        </authorList>
    </citation>
    <scope>NUCLEOTIDE SEQUENCE [LARGE SCALE GENOMIC DNA]</scope>
    <source>
        <strain evidence="12">DSM 26134</strain>
    </source>
</reference>
<dbReference type="FunFam" id="2.60.40.10:FF:000791">
    <property type="entry name" value="Two-component system sensor histidine kinase/response regulator"/>
    <property type="match status" value="1"/>
</dbReference>
<dbReference type="SUPFAM" id="SSF55874">
    <property type="entry name" value="ATPase domain of HSP90 chaperone/DNA topoisomerase II/histidine kinase"/>
    <property type="match status" value="1"/>
</dbReference>
<evidence type="ECO:0000256" key="4">
    <source>
        <dbReference type="ARBA" id="ARBA00023015"/>
    </source>
</evidence>
<dbReference type="PROSITE" id="PS50109">
    <property type="entry name" value="HIS_KIN"/>
    <property type="match status" value="1"/>
</dbReference>
<dbReference type="Pfam" id="PF00072">
    <property type="entry name" value="Response_reg"/>
    <property type="match status" value="1"/>
</dbReference>
<dbReference type="InterPro" id="IPR015943">
    <property type="entry name" value="WD40/YVTN_repeat-like_dom_sf"/>
</dbReference>
<dbReference type="SMART" id="SM00387">
    <property type="entry name" value="HATPase_c"/>
    <property type="match status" value="1"/>
</dbReference>
<dbReference type="GO" id="GO:0003700">
    <property type="term" value="F:DNA-binding transcription factor activity"/>
    <property type="evidence" value="ECO:0007669"/>
    <property type="project" value="InterPro"/>
</dbReference>
<dbReference type="InterPro" id="IPR003594">
    <property type="entry name" value="HATPase_dom"/>
</dbReference>
<dbReference type="SUPFAM" id="SSF46689">
    <property type="entry name" value="Homeodomain-like"/>
    <property type="match status" value="1"/>
</dbReference>
<proteinExistence type="predicted"/>
<name>A0A1M6PW93_REIAG</name>
<dbReference type="SUPFAM" id="SSF63829">
    <property type="entry name" value="Calcium-dependent phosphotriesterase"/>
    <property type="match status" value="3"/>
</dbReference>
<dbReference type="Pfam" id="PF07495">
    <property type="entry name" value="Y_Y_Y"/>
    <property type="match status" value="1"/>
</dbReference>
<dbReference type="STRING" id="156994.SAMN04488028_10366"/>
<keyword evidence="12" id="KW-1185">Reference proteome</keyword>
<dbReference type="RefSeq" id="WP_073121967.1">
    <property type="nucleotide sequence ID" value="NZ_FRAA01000003.1"/>
</dbReference>
<dbReference type="SMART" id="SM00448">
    <property type="entry name" value="REC"/>
    <property type="match status" value="1"/>
</dbReference>
<feature type="domain" description="HTH araC/xylS-type" evidence="8">
    <location>
        <begin position="1282"/>
        <end position="1381"/>
    </location>
</feature>
<dbReference type="Gene3D" id="1.10.287.130">
    <property type="match status" value="1"/>
</dbReference>
<dbReference type="InterPro" id="IPR036890">
    <property type="entry name" value="HATPase_C_sf"/>
</dbReference>
<gene>
    <name evidence="11" type="ORF">SAMN04488028_10366</name>
</gene>
<comment type="catalytic activity">
    <reaction evidence="1">
        <text>ATP + protein L-histidine = ADP + protein N-phospho-L-histidine.</text>
        <dbReference type="EC" id="2.7.13.3"/>
    </reaction>
</comment>
<dbReference type="CDD" id="cd00082">
    <property type="entry name" value="HisKA"/>
    <property type="match status" value="1"/>
</dbReference>
<dbReference type="InterPro" id="IPR013783">
    <property type="entry name" value="Ig-like_fold"/>
</dbReference>
<evidence type="ECO:0000256" key="2">
    <source>
        <dbReference type="ARBA" id="ARBA00012438"/>
    </source>
</evidence>
<evidence type="ECO:0000256" key="5">
    <source>
        <dbReference type="ARBA" id="ARBA00023125"/>
    </source>
</evidence>
<evidence type="ECO:0000256" key="7">
    <source>
        <dbReference type="PROSITE-ProRule" id="PRU00169"/>
    </source>
</evidence>
<dbReference type="InterPro" id="IPR011110">
    <property type="entry name" value="Reg_prop"/>
</dbReference>
<dbReference type="EC" id="2.7.13.3" evidence="2"/>
<keyword evidence="4" id="KW-0805">Transcription regulation</keyword>
<dbReference type="InterPro" id="IPR001789">
    <property type="entry name" value="Sig_transdc_resp-reg_receiver"/>
</dbReference>
<dbReference type="InterPro" id="IPR003661">
    <property type="entry name" value="HisK_dim/P_dom"/>
</dbReference>
<evidence type="ECO:0000313" key="12">
    <source>
        <dbReference type="Proteomes" id="UP000184474"/>
    </source>
</evidence>
<dbReference type="Pfam" id="PF00512">
    <property type="entry name" value="HisKA"/>
    <property type="match status" value="1"/>
</dbReference>
<accession>A0A1M6PW93</accession>
<evidence type="ECO:0000256" key="1">
    <source>
        <dbReference type="ARBA" id="ARBA00000085"/>
    </source>
</evidence>
<dbReference type="PROSITE" id="PS00041">
    <property type="entry name" value="HTH_ARAC_FAMILY_1"/>
    <property type="match status" value="1"/>
</dbReference>
<dbReference type="Gene3D" id="1.10.10.60">
    <property type="entry name" value="Homeodomain-like"/>
    <property type="match status" value="1"/>
</dbReference>
<keyword evidence="6" id="KW-0804">Transcription</keyword>
<evidence type="ECO:0000313" key="11">
    <source>
        <dbReference type="EMBL" id="SHK12162.1"/>
    </source>
</evidence>
<evidence type="ECO:0000259" key="9">
    <source>
        <dbReference type="PROSITE" id="PS50109"/>
    </source>
</evidence>
<organism evidence="11 12">
    <name type="scientific">Reichenbachiella agariperforans</name>
    <dbReference type="NCBI Taxonomy" id="156994"/>
    <lineage>
        <taxon>Bacteria</taxon>
        <taxon>Pseudomonadati</taxon>
        <taxon>Bacteroidota</taxon>
        <taxon>Cytophagia</taxon>
        <taxon>Cytophagales</taxon>
        <taxon>Reichenbachiellaceae</taxon>
        <taxon>Reichenbachiella</taxon>
    </lineage>
</organism>
<dbReference type="Pfam" id="PF12833">
    <property type="entry name" value="HTH_18"/>
    <property type="match status" value="1"/>
</dbReference>
<dbReference type="Gene3D" id="3.30.565.10">
    <property type="entry name" value="Histidine kinase-like ATPase, C-terminal domain"/>
    <property type="match status" value="1"/>
</dbReference>
<dbReference type="InterPro" id="IPR011006">
    <property type="entry name" value="CheY-like_superfamily"/>
</dbReference>
<dbReference type="Gene3D" id="2.60.40.10">
    <property type="entry name" value="Immunoglobulins"/>
    <property type="match status" value="1"/>
</dbReference>
<dbReference type="InterPro" id="IPR005467">
    <property type="entry name" value="His_kinase_dom"/>
</dbReference>
<dbReference type="PRINTS" id="PR00344">
    <property type="entry name" value="BCTRLSENSOR"/>
</dbReference>
<keyword evidence="11" id="KW-0808">Transferase</keyword>
<dbReference type="GO" id="GO:0043565">
    <property type="term" value="F:sequence-specific DNA binding"/>
    <property type="evidence" value="ECO:0007669"/>
    <property type="project" value="InterPro"/>
</dbReference>
<evidence type="ECO:0000259" key="10">
    <source>
        <dbReference type="PROSITE" id="PS50110"/>
    </source>
</evidence>
<dbReference type="Pfam" id="PF02518">
    <property type="entry name" value="HATPase_c"/>
    <property type="match status" value="1"/>
</dbReference>
<keyword evidence="3 7" id="KW-0597">Phosphoprotein</keyword>
<keyword evidence="11" id="KW-0418">Kinase</keyword>
<dbReference type="Pfam" id="PF07494">
    <property type="entry name" value="Reg_prop"/>
    <property type="match status" value="4"/>
</dbReference>
<dbReference type="PROSITE" id="PS50110">
    <property type="entry name" value="RESPONSE_REGULATORY"/>
    <property type="match status" value="1"/>
</dbReference>
<feature type="domain" description="Histidine kinase" evidence="9">
    <location>
        <begin position="864"/>
        <end position="1092"/>
    </location>
</feature>
<dbReference type="GO" id="GO:0000155">
    <property type="term" value="F:phosphorelay sensor kinase activity"/>
    <property type="evidence" value="ECO:0007669"/>
    <property type="project" value="InterPro"/>
</dbReference>
<dbReference type="InterPro" id="IPR004358">
    <property type="entry name" value="Sig_transdc_His_kin-like_C"/>
</dbReference>
<dbReference type="Gene3D" id="3.40.50.2300">
    <property type="match status" value="1"/>
</dbReference>
<sequence>MVRRLLKSCYSLVVVLMGVVMAVHGTERLNQYVFTAIDEGMSKRAVTSFAQDKEGFIWISTFGGGLYRYDGLDYKQYNFEPNDSTSLNSNVVFGIYNDSQGVMWVITDNGVCRFNKDNDSFDRLKVIVNGVDVSDRSYLAMAEDDQSNLLFSAGGYGLLRYDRQTETTDQISVQRTSIGQLQIEQILTTTSGEVYLASSEGLMIFDSKNKQVKKATFDDASGGFELGGSIISLYESKNGDLWVGTQLEGVFRLSHRDDRGNGIWSKQNIPVSNKRILSMMEDKGGLMLVGTENDGLWLINEEGEVVDSYYYDKFAGDHIKANSIWSLYRDHNDRIWLGYYDKGVGLYDPNYDKFNHLISQANDLNSLHVGSVSGIVEDRQGKYWISMDGGGIDIYDPETGIFEHTLGHDPRIKGMKNKAVQALLMDQDFGLWAGSWEGGLFYLPEGSERFQHFNLVNNEGETESIRIISLAQGTSGILWLGTFGHGLLSFDPKTKQFTTYLGEDFLQNELVNVDVRTVLVDTKNDVWVGSTRGLYRLSHAGGDITSWEEIKLPQGDAKHHASITHVVSLFEDSRHNMWIGTDGGGLCRYDPSTVRFEWYNSENGLLQETISGIIEDDQGKIWLSGQSGITSLDIDTGFTQQYSVHDGLLSNAYNFNATHKNNKGELFFGNYAGIDYFNPKDLITNRVKPKVYLTEFRLFNEPVLPSQNNAILQQVISETEAITLRHDQSVFTIQFVGLNYTRPEENEYAFYLEGLESDWNYVGNKRSATYTSLTSGEYVFRVKAANNDGVWGDEVRELTITVLPPWWKTKTAFMLYLSMFMFLLYLFFRVIKIRVHDKQAVLTAVENRKREEELNDKKIQFFTNISHEFRTPLTLIMNPLRDILHDPNVALPERMLDKLQVMYKNSDLLKRLIDELMDFRKLKFQKLRLKAELLDVENAVRAVCDYFQEEALFKEIDLDVIPNPTEQLLWMDRGMLEKIMFNLLSNAFKVTPQQGSIQVHTELASHTYSDQNTVYSLKIRIRDTGPGLDEDQLDKIFERFYQVDKKNKDYFGGTGIGLEVVKDFITLNKGDIIVESEVGVGTSFVLCFRLGDDHLEEGDKVDAILPDETLMTPNYSERLVASEEREVVPEQKRKTILVVEDNLELRKYLKNELSLVYKVLMAKDGQEGLEMAVKEIPDLILTDVVMPRMTGLELCAAVKGNLNTSHIPILMLTAKSSADEHLEGIDTGADAYITKPFDMRLVLSQLSQLVQSREVLFAKYFKGTATKEDVGSTTTLDKGFIQKLLDYVHANISKTDLRVESLADELNLSRSQLYRKVKAITGSSVNEFTRNVRLNRAHKLIEQGNTNISEVSYSVGFSSPSYFTKCFKEYFGYLPTDTPSVS</sequence>
<dbReference type="InterPro" id="IPR011123">
    <property type="entry name" value="Y_Y_Y"/>
</dbReference>